<sequence length="52" mass="5544">MLHDFLANVRGCPNGFEVVAKHNAVVAVTGIVFLSVAAIFSKKVQKGYIVLA</sequence>
<organism evidence="2 3">
    <name type="scientific">Secundilactobacillus collinoides DSM 20515 = JCM 1123</name>
    <dbReference type="NCBI Taxonomy" id="1423733"/>
    <lineage>
        <taxon>Bacteria</taxon>
        <taxon>Bacillati</taxon>
        <taxon>Bacillota</taxon>
        <taxon>Bacilli</taxon>
        <taxon>Lactobacillales</taxon>
        <taxon>Lactobacillaceae</taxon>
        <taxon>Secundilactobacillus</taxon>
    </lineage>
</organism>
<dbReference type="AlphaFoldDB" id="A0A0R2BEZ7"/>
<dbReference type="EMBL" id="AYYR01000009">
    <property type="protein sequence ID" value="KRM77626.1"/>
    <property type="molecule type" value="Genomic_DNA"/>
</dbReference>
<keyword evidence="1" id="KW-0812">Transmembrane</keyword>
<reference evidence="2 3" key="1">
    <citation type="journal article" date="2015" name="Genome Announc.">
        <title>Expanding the biotechnology potential of lactobacilli through comparative genomics of 213 strains and associated genera.</title>
        <authorList>
            <person name="Sun Z."/>
            <person name="Harris H.M."/>
            <person name="McCann A."/>
            <person name="Guo C."/>
            <person name="Argimon S."/>
            <person name="Zhang W."/>
            <person name="Yang X."/>
            <person name="Jeffery I.B."/>
            <person name="Cooney J.C."/>
            <person name="Kagawa T.F."/>
            <person name="Liu W."/>
            <person name="Song Y."/>
            <person name="Salvetti E."/>
            <person name="Wrobel A."/>
            <person name="Rasinkangas P."/>
            <person name="Parkhill J."/>
            <person name="Rea M.C."/>
            <person name="O'Sullivan O."/>
            <person name="Ritari J."/>
            <person name="Douillard F.P."/>
            <person name="Paul Ross R."/>
            <person name="Yang R."/>
            <person name="Briner A.E."/>
            <person name="Felis G.E."/>
            <person name="de Vos W.M."/>
            <person name="Barrangou R."/>
            <person name="Klaenhammer T.R."/>
            <person name="Caufield P.W."/>
            <person name="Cui Y."/>
            <person name="Zhang H."/>
            <person name="O'Toole P.W."/>
        </authorList>
    </citation>
    <scope>NUCLEOTIDE SEQUENCE [LARGE SCALE GENOMIC DNA]</scope>
    <source>
        <strain evidence="2 3">DSM 20515</strain>
    </source>
</reference>
<keyword evidence="1" id="KW-0472">Membrane</keyword>
<dbReference type="Proteomes" id="UP000051845">
    <property type="component" value="Unassembled WGS sequence"/>
</dbReference>
<protein>
    <submittedName>
        <fullName evidence="2">Uncharacterized protein</fullName>
    </submittedName>
</protein>
<comment type="caution">
    <text evidence="2">The sequence shown here is derived from an EMBL/GenBank/DDBJ whole genome shotgun (WGS) entry which is preliminary data.</text>
</comment>
<accession>A0A0R2BEZ7</accession>
<dbReference type="PATRIC" id="fig|1423733.4.peg.3114"/>
<gene>
    <name evidence="2" type="ORF">FC82_GL002990</name>
</gene>
<evidence type="ECO:0000256" key="1">
    <source>
        <dbReference type="SAM" id="Phobius"/>
    </source>
</evidence>
<keyword evidence="1" id="KW-1133">Transmembrane helix</keyword>
<feature type="transmembrane region" description="Helical" evidence="1">
    <location>
        <begin position="20"/>
        <end position="40"/>
    </location>
</feature>
<name>A0A0R2BEZ7_SECCO</name>
<evidence type="ECO:0000313" key="3">
    <source>
        <dbReference type="Proteomes" id="UP000051845"/>
    </source>
</evidence>
<evidence type="ECO:0000313" key="2">
    <source>
        <dbReference type="EMBL" id="KRM77626.1"/>
    </source>
</evidence>
<proteinExistence type="predicted"/>